<proteinExistence type="predicted"/>
<dbReference type="AlphaFoldDB" id="A0A9Q1QAP3"/>
<organism evidence="3 4">
    <name type="scientific">Carnegiea gigantea</name>
    <dbReference type="NCBI Taxonomy" id="171969"/>
    <lineage>
        <taxon>Eukaryota</taxon>
        <taxon>Viridiplantae</taxon>
        <taxon>Streptophyta</taxon>
        <taxon>Embryophyta</taxon>
        <taxon>Tracheophyta</taxon>
        <taxon>Spermatophyta</taxon>
        <taxon>Magnoliopsida</taxon>
        <taxon>eudicotyledons</taxon>
        <taxon>Gunneridae</taxon>
        <taxon>Pentapetalae</taxon>
        <taxon>Caryophyllales</taxon>
        <taxon>Cactineae</taxon>
        <taxon>Cactaceae</taxon>
        <taxon>Cactoideae</taxon>
        <taxon>Echinocereeae</taxon>
        <taxon>Carnegiea</taxon>
    </lineage>
</organism>
<evidence type="ECO:0000313" key="3">
    <source>
        <dbReference type="EMBL" id="KAJ8435253.1"/>
    </source>
</evidence>
<sequence length="401" mass="43622">MKGARGLLLGLFAALTTFLLGRTGLSFQRIGGLILNSFTLRRRGDKLHLFWIAALHSSLLMFVHKAQVGLIIFVVREFGCKGKQNLAQVDKGVRAALLIALFPGLNRISCNFLQLTLHLFFTAPHVRLELLIAPLVLRNESLQPSAFCDSLHPPAKPLAMNISSSDTFGGGGQVLGLDYVLDQRKPNGSTLIKLTDGRAGKEEVAPATLVGVPAVLEIVGCPDRAVLIGQSSLPSGARGPRPRSCQVAPRSSASYRPVNSQWASSRGVQGRAPVGRSSVSVRMRSHVRKSDGHILYLFGLLGHEKLPLLLSLMLSSGCHLFRGGIPGLKHYQPSPRLICIKQTGGQVSTKHRRLNALSDILTNKKAGRSEEEVVRKELQFREPVERLSIARPAPSPLRPLR</sequence>
<keyword evidence="2" id="KW-0812">Transmembrane</keyword>
<gene>
    <name evidence="3" type="ORF">Cgig2_005305</name>
</gene>
<name>A0A9Q1QAP3_9CARY</name>
<protein>
    <submittedName>
        <fullName evidence="3">Uncharacterized protein</fullName>
    </submittedName>
</protein>
<dbReference type="EMBL" id="JAKOGI010000426">
    <property type="protein sequence ID" value="KAJ8435253.1"/>
    <property type="molecule type" value="Genomic_DNA"/>
</dbReference>
<evidence type="ECO:0000256" key="2">
    <source>
        <dbReference type="SAM" id="Phobius"/>
    </source>
</evidence>
<feature type="transmembrane region" description="Helical" evidence="2">
    <location>
        <begin position="50"/>
        <end position="75"/>
    </location>
</feature>
<feature type="region of interest" description="Disordered" evidence="1">
    <location>
        <begin position="231"/>
        <end position="277"/>
    </location>
</feature>
<accession>A0A9Q1QAP3</accession>
<keyword evidence="2" id="KW-1133">Transmembrane helix</keyword>
<evidence type="ECO:0000313" key="4">
    <source>
        <dbReference type="Proteomes" id="UP001153076"/>
    </source>
</evidence>
<keyword evidence="2" id="KW-0472">Membrane</keyword>
<keyword evidence="4" id="KW-1185">Reference proteome</keyword>
<feature type="compositionally biased region" description="Polar residues" evidence="1">
    <location>
        <begin position="249"/>
        <end position="267"/>
    </location>
</feature>
<evidence type="ECO:0000256" key="1">
    <source>
        <dbReference type="SAM" id="MobiDB-lite"/>
    </source>
</evidence>
<dbReference type="Proteomes" id="UP001153076">
    <property type="component" value="Unassembled WGS sequence"/>
</dbReference>
<comment type="caution">
    <text evidence="3">The sequence shown here is derived from an EMBL/GenBank/DDBJ whole genome shotgun (WGS) entry which is preliminary data.</text>
</comment>
<reference evidence="3" key="1">
    <citation type="submission" date="2022-04" db="EMBL/GenBank/DDBJ databases">
        <title>Carnegiea gigantea Genome sequencing and assembly v2.</title>
        <authorList>
            <person name="Copetti D."/>
            <person name="Sanderson M.J."/>
            <person name="Burquez A."/>
            <person name="Wojciechowski M.F."/>
        </authorList>
    </citation>
    <scope>NUCLEOTIDE SEQUENCE</scope>
    <source>
        <strain evidence="3">SGP5-SGP5p</strain>
        <tissue evidence="3">Aerial part</tissue>
    </source>
</reference>